<accession>A0A1F6PCU8</accession>
<dbReference type="InterPro" id="IPR011146">
    <property type="entry name" value="HIT-like"/>
</dbReference>
<dbReference type="SUPFAM" id="SSF54197">
    <property type="entry name" value="HIT-like"/>
    <property type="match status" value="1"/>
</dbReference>
<feature type="active site" description="Tele-AMP-histidine intermediate" evidence="1">
    <location>
        <position position="98"/>
    </location>
</feature>
<reference evidence="5 6" key="1">
    <citation type="journal article" date="2016" name="Nat. Commun.">
        <title>Thousands of microbial genomes shed light on interconnected biogeochemical processes in an aquifer system.</title>
        <authorList>
            <person name="Anantharaman K."/>
            <person name="Brown C.T."/>
            <person name="Hug L.A."/>
            <person name="Sharon I."/>
            <person name="Castelle C.J."/>
            <person name="Probst A.J."/>
            <person name="Thomas B.C."/>
            <person name="Singh A."/>
            <person name="Wilkins M.J."/>
            <person name="Karaoz U."/>
            <person name="Brodie E.L."/>
            <person name="Williams K.H."/>
            <person name="Hubbard S.S."/>
            <person name="Banfield J.F."/>
        </authorList>
    </citation>
    <scope>NUCLEOTIDE SEQUENCE [LARGE SCALE GENOMIC DNA]</scope>
</reference>
<dbReference type="Gene3D" id="3.30.428.10">
    <property type="entry name" value="HIT-like"/>
    <property type="match status" value="1"/>
</dbReference>
<dbReference type="GO" id="GO:0003824">
    <property type="term" value="F:catalytic activity"/>
    <property type="evidence" value="ECO:0007669"/>
    <property type="project" value="InterPro"/>
</dbReference>
<evidence type="ECO:0000313" key="5">
    <source>
        <dbReference type="EMBL" id="OGH93979.1"/>
    </source>
</evidence>
<evidence type="ECO:0000256" key="2">
    <source>
        <dbReference type="PIRSR" id="PIRSR601310-3"/>
    </source>
</evidence>
<protein>
    <recommendedName>
        <fullName evidence="4">HIT domain-containing protein</fullName>
    </recommendedName>
</protein>
<dbReference type="InterPro" id="IPR019808">
    <property type="entry name" value="Histidine_triad_CS"/>
</dbReference>
<evidence type="ECO:0000259" key="4">
    <source>
        <dbReference type="PROSITE" id="PS51084"/>
    </source>
</evidence>
<dbReference type="Proteomes" id="UP000178254">
    <property type="component" value="Unassembled WGS sequence"/>
</dbReference>
<organism evidence="5 6">
    <name type="scientific">Candidatus Magasanikbacteria bacterium RIFOXYD2_FULL_41_14</name>
    <dbReference type="NCBI Taxonomy" id="1798709"/>
    <lineage>
        <taxon>Bacteria</taxon>
        <taxon>Candidatus Magasanikiibacteriota</taxon>
    </lineage>
</organism>
<sequence length="133" mass="14606">MDCIFCDIVSGSVPNHTVYQDENFLAFLDIFPHAKGHTVLIPKAHRDNFAVLTDEETSGLALAIKKAMEKVQMVLNPDGFNVGWNEDPAGGQVVPHLHVHIFPRYNGDGGGSMHSIIKNPSQTPVNELAKKFV</sequence>
<dbReference type="InterPro" id="IPR036265">
    <property type="entry name" value="HIT-like_sf"/>
</dbReference>
<evidence type="ECO:0000313" key="6">
    <source>
        <dbReference type="Proteomes" id="UP000178254"/>
    </source>
</evidence>
<dbReference type="InterPro" id="IPR001310">
    <property type="entry name" value="Histidine_triad_HIT"/>
</dbReference>
<dbReference type="AlphaFoldDB" id="A0A1F6PCU8"/>
<dbReference type="PANTHER" id="PTHR46648">
    <property type="entry name" value="HIT FAMILY PROTEIN 1"/>
    <property type="match status" value="1"/>
</dbReference>
<feature type="domain" description="HIT" evidence="4">
    <location>
        <begin position="4"/>
        <end position="111"/>
    </location>
</feature>
<dbReference type="PANTHER" id="PTHR46648:SF1">
    <property type="entry name" value="ADENOSINE 5'-MONOPHOSPHORAMIDASE HNT1"/>
    <property type="match status" value="1"/>
</dbReference>
<evidence type="ECO:0000256" key="3">
    <source>
        <dbReference type="PROSITE-ProRule" id="PRU00464"/>
    </source>
</evidence>
<dbReference type="PRINTS" id="PR00332">
    <property type="entry name" value="HISTRIAD"/>
</dbReference>
<proteinExistence type="predicted"/>
<gene>
    <name evidence="5" type="ORF">A2538_03895</name>
</gene>
<dbReference type="STRING" id="1798709.A2538_03895"/>
<dbReference type="GO" id="GO:0009117">
    <property type="term" value="P:nucleotide metabolic process"/>
    <property type="evidence" value="ECO:0007669"/>
    <property type="project" value="TreeGrafter"/>
</dbReference>
<feature type="short sequence motif" description="Histidine triad motif" evidence="2 3">
    <location>
        <begin position="96"/>
        <end position="100"/>
    </location>
</feature>
<dbReference type="PROSITE" id="PS00892">
    <property type="entry name" value="HIT_1"/>
    <property type="match status" value="1"/>
</dbReference>
<dbReference type="Pfam" id="PF01230">
    <property type="entry name" value="HIT"/>
    <property type="match status" value="1"/>
</dbReference>
<dbReference type="EMBL" id="MFRE01000015">
    <property type="protein sequence ID" value="OGH93979.1"/>
    <property type="molecule type" value="Genomic_DNA"/>
</dbReference>
<evidence type="ECO:0000256" key="1">
    <source>
        <dbReference type="PIRSR" id="PIRSR601310-1"/>
    </source>
</evidence>
<comment type="caution">
    <text evidence="5">The sequence shown here is derived from an EMBL/GenBank/DDBJ whole genome shotgun (WGS) entry which is preliminary data.</text>
</comment>
<name>A0A1F6PCU8_9BACT</name>
<dbReference type="PROSITE" id="PS51084">
    <property type="entry name" value="HIT_2"/>
    <property type="match status" value="1"/>
</dbReference>